<keyword evidence="2" id="KW-1185">Reference proteome</keyword>
<evidence type="ECO:0000313" key="1">
    <source>
        <dbReference type="EMBL" id="MBD8016560.1"/>
    </source>
</evidence>
<comment type="caution">
    <text evidence="1">The sequence shown here is derived from an EMBL/GenBank/DDBJ whole genome shotgun (WGS) entry which is preliminary data.</text>
</comment>
<dbReference type="PROSITE" id="PS51257">
    <property type="entry name" value="PROKAR_LIPOPROTEIN"/>
    <property type="match status" value="1"/>
</dbReference>
<sequence length="133" mass="15260">MKRIALLVLIAATAVACNRESFEEGDIIEDAQGEITNGERLYEFYEHTENGEEDAVRVISYTTEGDPIYHDLHFDGNKIESVENNREDQFSSEEVVIRQCESILILTSETEAIYVLRECDPESGWDTILHETW</sequence>
<reference evidence="1 2" key="1">
    <citation type="submission" date="2020-08" db="EMBL/GenBank/DDBJ databases">
        <title>A Genomic Blueprint of the Chicken Gut Microbiome.</title>
        <authorList>
            <person name="Gilroy R."/>
            <person name="Ravi A."/>
            <person name="Getino M."/>
            <person name="Pursley I."/>
            <person name="Horton D.L."/>
            <person name="Alikhan N.-F."/>
            <person name="Baker D."/>
            <person name="Gharbi K."/>
            <person name="Hall N."/>
            <person name="Watson M."/>
            <person name="Adriaenssens E.M."/>
            <person name="Foster-Nyarko E."/>
            <person name="Jarju S."/>
            <person name="Secka A."/>
            <person name="Antonio M."/>
            <person name="Oren A."/>
            <person name="Chaudhuri R."/>
            <person name="La Ragione R.M."/>
            <person name="Hildebrand F."/>
            <person name="Pallen M.J."/>
        </authorList>
    </citation>
    <scope>NUCLEOTIDE SEQUENCE [LARGE SCALE GENOMIC DNA]</scope>
    <source>
        <strain evidence="1 2">Sa1BUA13</strain>
    </source>
</reference>
<dbReference type="Proteomes" id="UP000658980">
    <property type="component" value="Unassembled WGS sequence"/>
</dbReference>
<gene>
    <name evidence="1" type="ORF">H9630_17295</name>
</gene>
<protein>
    <submittedName>
        <fullName evidence="1">DUF4362 domain-containing protein</fullName>
    </submittedName>
</protein>
<dbReference type="RefSeq" id="WP_191716734.1">
    <property type="nucleotide sequence ID" value="NZ_JACSPU010000007.1"/>
</dbReference>
<dbReference type="EMBL" id="JACSPU010000007">
    <property type="protein sequence ID" value="MBD8016560.1"/>
    <property type="molecule type" value="Genomic_DNA"/>
</dbReference>
<accession>A0ABR8WHU7</accession>
<proteinExistence type="predicted"/>
<dbReference type="InterPro" id="IPR025372">
    <property type="entry name" value="DUF4362"/>
</dbReference>
<dbReference type="Pfam" id="PF14275">
    <property type="entry name" value="DUF4362"/>
    <property type="match status" value="1"/>
</dbReference>
<organism evidence="1 2">
    <name type="scientific">Planococcus wigleyi</name>
    <dbReference type="NCBI Taxonomy" id="2762216"/>
    <lineage>
        <taxon>Bacteria</taxon>
        <taxon>Bacillati</taxon>
        <taxon>Bacillota</taxon>
        <taxon>Bacilli</taxon>
        <taxon>Bacillales</taxon>
        <taxon>Caryophanaceae</taxon>
        <taxon>Planococcus</taxon>
    </lineage>
</organism>
<evidence type="ECO:0000313" key="2">
    <source>
        <dbReference type="Proteomes" id="UP000658980"/>
    </source>
</evidence>
<name>A0ABR8WHU7_9BACL</name>